<dbReference type="KEGG" id="tbi:Tbis_1675"/>
<dbReference type="STRING" id="469371.Tbis_1675"/>
<evidence type="ECO:0000259" key="1">
    <source>
        <dbReference type="Pfam" id="PF01814"/>
    </source>
</evidence>
<reference evidence="2 3" key="1">
    <citation type="submission" date="2010-01" db="EMBL/GenBank/DDBJ databases">
        <title>The complete genome of Thermobispora bispora DSM 43833.</title>
        <authorList>
            <consortium name="US DOE Joint Genome Institute (JGI-PGF)"/>
            <person name="Lucas S."/>
            <person name="Copeland A."/>
            <person name="Lapidus A."/>
            <person name="Glavina del Rio T."/>
            <person name="Dalin E."/>
            <person name="Tice H."/>
            <person name="Bruce D."/>
            <person name="Goodwin L."/>
            <person name="Pitluck S."/>
            <person name="Kyrpides N."/>
            <person name="Mavromatis K."/>
            <person name="Ivanova N."/>
            <person name="Mikhailova N."/>
            <person name="Chertkov O."/>
            <person name="Brettin T."/>
            <person name="Detter J.C."/>
            <person name="Han C."/>
            <person name="Larimer F."/>
            <person name="Land M."/>
            <person name="Hauser L."/>
            <person name="Markowitz V."/>
            <person name="Cheng J.-F."/>
            <person name="Hugenholtz P."/>
            <person name="Woyke T."/>
            <person name="Wu D."/>
            <person name="Jando M."/>
            <person name="Schneider S."/>
            <person name="Klenk H.-P."/>
            <person name="Eisen J.A."/>
        </authorList>
    </citation>
    <scope>NUCLEOTIDE SEQUENCE [LARGE SCALE GENOMIC DNA]</scope>
    <source>
        <strain evidence="3">ATCC 19993 / DSM 43833 / CBS 139.67 / JCM 10125 / KCTC 9307 / NBRC 14880 / R51</strain>
    </source>
</reference>
<sequence length="193" mass="22371">MTAAQPIPELMKENDVVDLLIHQHGVIRDMFDEVEQATGRDREEAFRRLVRMLSVHETAEEEIVHPYVRRRIEGGAEVIEDRLREENQAKRLLSRMDQLGTDHPDFLENLRRLRLMVTQHARAEERYEFMRMRAETTAAERRALALGVRAAEAMAPTRPRPGVESATKNLLFGPPAAIIDRARDLIRRAMSRR</sequence>
<keyword evidence="3" id="KW-1185">Reference proteome</keyword>
<dbReference type="CDD" id="cd12108">
    <property type="entry name" value="Hr-like"/>
    <property type="match status" value="1"/>
</dbReference>
<name>D6YB28_THEBD</name>
<dbReference type="Pfam" id="PF01814">
    <property type="entry name" value="Hemerythrin"/>
    <property type="match status" value="1"/>
</dbReference>
<dbReference type="Gene3D" id="1.20.120.520">
    <property type="entry name" value="nmb1532 protein domain like"/>
    <property type="match status" value="1"/>
</dbReference>
<proteinExistence type="predicted"/>
<dbReference type="InterPro" id="IPR012312">
    <property type="entry name" value="Hemerythrin-like"/>
</dbReference>
<dbReference type="Proteomes" id="UP000006640">
    <property type="component" value="Chromosome"/>
</dbReference>
<evidence type="ECO:0000313" key="2">
    <source>
        <dbReference type="EMBL" id="ADG88388.1"/>
    </source>
</evidence>
<accession>D6YB28</accession>
<protein>
    <submittedName>
        <fullName evidence="2">Hemerythrin HHE cation binding domain protein</fullName>
    </submittedName>
</protein>
<dbReference type="RefSeq" id="WP_013131921.1">
    <property type="nucleotide sequence ID" value="NC_014165.1"/>
</dbReference>
<organism evidence="2 3">
    <name type="scientific">Thermobispora bispora (strain ATCC 19993 / DSM 43833 / CBS 139.67 / JCM 10125 / KCTC 9307 / NBRC 14880 / R51)</name>
    <dbReference type="NCBI Taxonomy" id="469371"/>
    <lineage>
        <taxon>Bacteria</taxon>
        <taxon>Bacillati</taxon>
        <taxon>Actinomycetota</taxon>
        <taxon>Actinomycetes</taxon>
        <taxon>Streptosporangiales</taxon>
        <taxon>Streptosporangiaceae</taxon>
        <taxon>Thermobispora</taxon>
    </lineage>
</organism>
<dbReference type="HOGENOM" id="CLU_079417_2_0_11"/>
<feature type="domain" description="Hemerythrin-like" evidence="1">
    <location>
        <begin position="16"/>
        <end position="127"/>
    </location>
</feature>
<gene>
    <name evidence="2" type="ordered locus">Tbis_1675</name>
</gene>
<dbReference type="PANTHER" id="PTHR35585">
    <property type="entry name" value="HHE DOMAIN PROTEIN (AFU_ORTHOLOGUE AFUA_4G00730)"/>
    <property type="match status" value="1"/>
</dbReference>
<dbReference type="PANTHER" id="PTHR35585:SF1">
    <property type="entry name" value="HHE DOMAIN PROTEIN (AFU_ORTHOLOGUE AFUA_4G00730)"/>
    <property type="match status" value="1"/>
</dbReference>
<dbReference type="eggNOG" id="COG5592">
    <property type="taxonomic scope" value="Bacteria"/>
</dbReference>
<dbReference type="AlphaFoldDB" id="D6YB28"/>
<evidence type="ECO:0000313" key="3">
    <source>
        <dbReference type="Proteomes" id="UP000006640"/>
    </source>
</evidence>
<dbReference type="EMBL" id="CP001874">
    <property type="protein sequence ID" value="ADG88388.1"/>
    <property type="molecule type" value="Genomic_DNA"/>
</dbReference>